<organism evidence="6 7">
    <name type="scientific">Paenibacillus popilliae ATCC 14706</name>
    <dbReference type="NCBI Taxonomy" id="1212764"/>
    <lineage>
        <taxon>Bacteria</taxon>
        <taxon>Bacillati</taxon>
        <taxon>Bacillota</taxon>
        <taxon>Bacilli</taxon>
        <taxon>Bacillales</taxon>
        <taxon>Paenibacillaceae</taxon>
        <taxon>Paenibacillus</taxon>
    </lineage>
</organism>
<dbReference type="GO" id="GO:0008170">
    <property type="term" value="F:N-methyltransferase activity"/>
    <property type="evidence" value="ECO:0007669"/>
    <property type="project" value="InterPro"/>
</dbReference>
<dbReference type="InterPro" id="IPR029063">
    <property type="entry name" value="SAM-dependent_MTases_sf"/>
</dbReference>
<proteinExistence type="predicted"/>
<keyword evidence="4" id="KW-0680">Restriction system</keyword>
<dbReference type="SUPFAM" id="SSF53335">
    <property type="entry name" value="S-adenosyl-L-methionine-dependent methyltransferases"/>
    <property type="match status" value="1"/>
</dbReference>
<dbReference type="PRINTS" id="PR00506">
    <property type="entry name" value="D21N6MTFRASE"/>
</dbReference>
<evidence type="ECO:0000256" key="1">
    <source>
        <dbReference type="ARBA" id="ARBA00022603"/>
    </source>
</evidence>
<evidence type="ECO:0000313" key="7">
    <source>
        <dbReference type="Proteomes" id="UP000029453"/>
    </source>
</evidence>
<dbReference type="GO" id="GO:0003677">
    <property type="term" value="F:DNA binding"/>
    <property type="evidence" value="ECO:0007669"/>
    <property type="project" value="InterPro"/>
</dbReference>
<accession>M9L9Q4</accession>
<dbReference type="AlphaFoldDB" id="M9L9Q4"/>
<keyword evidence="2" id="KW-0808">Transferase</keyword>
<name>M9L9Q4_PAEPP</name>
<dbReference type="Pfam" id="PF01555">
    <property type="entry name" value="N6_N4_Mtase"/>
    <property type="match status" value="1"/>
</dbReference>
<dbReference type="Gene3D" id="3.40.50.150">
    <property type="entry name" value="Vaccinia Virus protein VP39"/>
    <property type="match status" value="1"/>
</dbReference>
<dbReference type="Proteomes" id="UP000029453">
    <property type="component" value="Unassembled WGS sequence"/>
</dbReference>
<dbReference type="OrthoDB" id="9800801at2"/>
<dbReference type="GO" id="GO:0032259">
    <property type="term" value="P:methylation"/>
    <property type="evidence" value="ECO:0007669"/>
    <property type="project" value="UniProtKB-KW"/>
</dbReference>
<keyword evidence="7" id="KW-1185">Reference proteome</keyword>
<dbReference type="EMBL" id="BALG01000078">
    <property type="protein sequence ID" value="GAC42192.1"/>
    <property type="molecule type" value="Genomic_DNA"/>
</dbReference>
<keyword evidence="3" id="KW-0949">S-adenosyl-L-methionine</keyword>
<feature type="domain" description="DNA methylase N-4/N-6" evidence="5">
    <location>
        <begin position="121"/>
        <end position="449"/>
    </location>
</feature>
<sequence>MNQLTMKSADLTQVNIDKIAELFPNVIAEARDEQGKINRAIDFDLLRQELSNFLVEGEKERYQLTWPGKKEAILQANSPIEKTLRPVKEDSVEWEKTKNMYIEGDNLEVLKLLQEAYLCKIKYIFIDPPYNTGRDFVYKDDFSESVEGYLEESGQVDANGNRLFQNTESNGRFHSDWLTMMYSRVKIARNLLREDGVIFISIDDNEVDNLSKICDEVFGRQNFLGKIIWKKKTNGNNMGVIPPVHDYICVYAKNINLLGDIGFPADIEKIQKDYSNPDNDPRGPWTTMDLSANHKGPYFKIINPLNGDEFWPSEGRYWVFNENEVLKRIADGRIIFGKSGNARPVQKIFLKDKQFKKIKAESIWDNHGMNEDATKELWDILGEPKLFTHPKPSKLLYHLIKLSTDFDKNDIVLDFFSGSASSAHAVIKLNSEDLGNRKYIMVQIPEQTEESSEAYKAGYKNICEIGKERIRRTAKKIKEETGADIDYGFRVYRIDSSNMKDVYYTPDKLGQMNLDDVASNIKEDRTGEDLLIQVMLECGLELSLPIETKEIEGKTVHYVAGNSLIACFDDEVSESVIKKIAVDQPLRVVFRDSSFSDDSARINVEELFKLLSSSTEIQVL</sequence>
<dbReference type="PIRSF" id="PIRSF015855">
    <property type="entry name" value="TypeIII_Mtase_mKpnI"/>
    <property type="match status" value="1"/>
</dbReference>
<evidence type="ECO:0000256" key="3">
    <source>
        <dbReference type="ARBA" id="ARBA00022691"/>
    </source>
</evidence>
<evidence type="ECO:0000259" key="5">
    <source>
        <dbReference type="Pfam" id="PF01555"/>
    </source>
</evidence>
<evidence type="ECO:0000313" key="6">
    <source>
        <dbReference type="EMBL" id="GAC42192.1"/>
    </source>
</evidence>
<protein>
    <submittedName>
        <fullName evidence="6">Adenine-specific DNA methylase</fullName>
    </submittedName>
</protein>
<comment type="caution">
    <text evidence="6">The sequence shown here is derived from an EMBL/GenBank/DDBJ whole genome shotgun (WGS) entry which is preliminary data.</text>
</comment>
<evidence type="ECO:0000256" key="2">
    <source>
        <dbReference type="ARBA" id="ARBA00022679"/>
    </source>
</evidence>
<dbReference type="GO" id="GO:0009307">
    <property type="term" value="P:DNA restriction-modification system"/>
    <property type="evidence" value="ECO:0007669"/>
    <property type="project" value="UniProtKB-KW"/>
</dbReference>
<dbReference type="InterPro" id="IPR002941">
    <property type="entry name" value="DNA_methylase_N4/N6"/>
</dbReference>
<keyword evidence="1 6" id="KW-0489">Methyltransferase</keyword>
<dbReference type="RefSeq" id="WP_006285596.1">
    <property type="nucleotide sequence ID" value="NZ_BALG01000078.1"/>
</dbReference>
<dbReference type="InterPro" id="IPR002295">
    <property type="entry name" value="N4/N6-MTase_EcoPI_Mod-like"/>
</dbReference>
<gene>
    <name evidence="6" type="ORF">PPOP_1549</name>
</gene>
<evidence type="ECO:0000256" key="4">
    <source>
        <dbReference type="ARBA" id="ARBA00022747"/>
    </source>
</evidence>
<reference evidence="6 7" key="1">
    <citation type="submission" date="2012-10" db="EMBL/GenBank/DDBJ databases">
        <title>Draft Genome Sequence of Paenibacillus popilliae ATCC 14706T.</title>
        <authorList>
            <person name="Iiyama K."/>
            <person name="Mori K."/>
            <person name="Mon H."/>
            <person name="Chieda Y."/>
            <person name="Lee J.M."/>
            <person name="Kusakabe T."/>
            <person name="Tashiro K."/>
            <person name="Asano S."/>
            <person name="Yasunaga-Aoki C."/>
            <person name="Shimizu S."/>
        </authorList>
    </citation>
    <scope>NUCLEOTIDE SEQUENCE [LARGE SCALE GENOMIC DNA]</scope>
    <source>
        <strain evidence="6 7">ATCC 14706</strain>
    </source>
</reference>